<evidence type="ECO:0000256" key="6">
    <source>
        <dbReference type="ARBA" id="ARBA00023102"/>
    </source>
</evidence>
<dbReference type="RefSeq" id="WP_142090399.1">
    <property type="nucleotide sequence ID" value="NZ_CP035485.1"/>
</dbReference>
<evidence type="ECO:0000256" key="9">
    <source>
        <dbReference type="ARBA" id="ARBA00049534"/>
    </source>
</evidence>
<gene>
    <name evidence="10 13" type="primary">hisH</name>
    <name evidence="13" type="ORF">EPH95_12355</name>
</gene>
<dbReference type="PIRSF" id="PIRSF000495">
    <property type="entry name" value="Amidotransf_hisH"/>
    <property type="match status" value="1"/>
</dbReference>
<dbReference type="AlphaFoldDB" id="A0A514LKT3"/>
<keyword evidence="3 10" id="KW-0028">Amino-acid biosynthesis</keyword>
<dbReference type="GO" id="GO:0016829">
    <property type="term" value="F:lyase activity"/>
    <property type="evidence" value="ECO:0007669"/>
    <property type="project" value="UniProtKB-KW"/>
</dbReference>
<dbReference type="InterPro" id="IPR029062">
    <property type="entry name" value="Class_I_gatase-like"/>
</dbReference>
<dbReference type="EC" id="4.3.2.10" evidence="10"/>
<dbReference type="OrthoDB" id="9807137at2"/>
<evidence type="ECO:0000256" key="5">
    <source>
        <dbReference type="ARBA" id="ARBA00022962"/>
    </source>
</evidence>
<dbReference type="NCBIfam" id="TIGR01855">
    <property type="entry name" value="IMP_synth_hisH"/>
    <property type="match status" value="1"/>
</dbReference>
<accession>A0A514LKT3</accession>
<feature type="domain" description="Glutamine amidotransferase" evidence="12">
    <location>
        <begin position="4"/>
        <end position="201"/>
    </location>
</feature>
<dbReference type="EMBL" id="CP035485">
    <property type="protein sequence ID" value="QDI91871.1"/>
    <property type="molecule type" value="Genomic_DNA"/>
</dbReference>
<evidence type="ECO:0000256" key="3">
    <source>
        <dbReference type="ARBA" id="ARBA00022605"/>
    </source>
</evidence>
<dbReference type="HAMAP" id="MF_00278">
    <property type="entry name" value="HisH"/>
    <property type="match status" value="1"/>
</dbReference>
<evidence type="ECO:0000256" key="11">
    <source>
        <dbReference type="PIRSR" id="PIRSR000495-1"/>
    </source>
</evidence>
<keyword evidence="6 10" id="KW-0368">Histidine biosynthesis</keyword>
<comment type="subcellular location">
    <subcellularLocation>
        <location evidence="10">Cytoplasm</location>
    </subcellularLocation>
</comment>
<dbReference type="UniPathway" id="UPA00031">
    <property type="reaction ID" value="UER00010"/>
</dbReference>
<dbReference type="Proteomes" id="UP000319756">
    <property type="component" value="Chromosome"/>
</dbReference>
<dbReference type="PROSITE" id="PS51274">
    <property type="entry name" value="GATASE_COBBQ"/>
    <property type="match status" value="1"/>
</dbReference>
<evidence type="ECO:0000256" key="10">
    <source>
        <dbReference type="HAMAP-Rule" id="MF_00278"/>
    </source>
</evidence>
<comment type="catalytic activity">
    <reaction evidence="9 10">
        <text>L-glutamine + H2O = L-glutamate + NH4(+)</text>
        <dbReference type="Rhea" id="RHEA:15889"/>
        <dbReference type="ChEBI" id="CHEBI:15377"/>
        <dbReference type="ChEBI" id="CHEBI:28938"/>
        <dbReference type="ChEBI" id="CHEBI:29985"/>
        <dbReference type="ChEBI" id="CHEBI:58359"/>
        <dbReference type="EC" id="3.5.1.2"/>
    </reaction>
</comment>
<evidence type="ECO:0000313" key="14">
    <source>
        <dbReference type="Proteomes" id="UP000319756"/>
    </source>
</evidence>
<feature type="active site" evidence="10 11">
    <location>
        <position position="189"/>
    </location>
</feature>
<feature type="active site" description="Nucleophile" evidence="10 11">
    <location>
        <position position="79"/>
    </location>
</feature>
<evidence type="ECO:0000256" key="7">
    <source>
        <dbReference type="ARBA" id="ARBA00023239"/>
    </source>
</evidence>
<keyword evidence="5 10" id="KW-0315">Glutamine amidotransferase</keyword>
<dbReference type="EC" id="3.5.1.2" evidence="10"/>
<dbReference type="GO" id="GO:0005737">
    <property type="term" value="C:cytoplasm"/>
    <property type="evidence" value="ECO:0007669"/>
    <property type="project" value="UniProtKB-SubCell"/>
</dbReference>
<evidence type="ECO:0000256" key="8">
    <source>
        <dbReference type="ARBA" id="ARBA00047838"/>
    </source>
</evidence>
<dbReference type="GO" id="GO:0000107">
    <property type="term" value="F:imidazoleglycerol-phosphate synthase activity"/>
    <property type="evidence" value="ECO:0007669"/>
    <property type="project" value="UniProtKB-UniRule"/>
</dbReference>
<dbReference type="KEGG" id="sale:EPH95_12355"/>
<organism evidence="13 14">
    <name type="scientific">Salicibibacter halophilus</name>
    <dbReference type="NCBI Taxonomy" id="2502791"/>
    <lineage>
        <taxon>Bacteria</taxon>
        <taxon>Bacillati</taxon>
        <taxon>Bacillota</taxon>
        <taxon>Bacilli</taxon>
        <taxon>Bacillales</taxon>
        <taxon>Bacillaceae</taxon>
        <taxon>Salicibibacter</taxon>
    </lineage>
</organism>
<dbReference type="GO" id="GO:0000105">
    <property type="term" value="P:L-histidine biosynthetic process"/>
    <property type="evidence" value="ECO:0007669"/>
    <property type="project" value="UniProtKB-UniRule"/>
</dbReference>
<evidence type="ECO:0000256" key="1">
    <source>
        <dbReference type="ARBA" id="ARBA00005091"/>
    </source>
</evidence>
<comment type="subunit">
    <text evidence="2 10">Heterodimer of HisH and HisF.</text>
</comment>
<evidence type="ECO:0000256" key="2">
    <source>
        <dbReference type="ARBA" id="ARBA00011152"/>
    </source>
</evidence>
<dbReference type="CDD" id="cd01748">
    <property type="entry name" value="GATase1_IGP_Synthase"/>
    <property type="match status" value="1"/>
</dbReference>
<comment type="pathway">
    <text evidence="1 10">Amino-acid biosynthesis; L-histidine biosynthesis; L-histidine from 5-phospho-alpha-D-ribose 1-diphosphate: step 5/9.</text>
</comment>
<keyword evidence="10" id="KW-0963">Cytoplasm</keyword>
<dbReference type="GO" id="GO:0004359">
    <property type="term" value="F:glutaminase activity"/>
    <property type="evidence" value="ECO:0007669"/>
    <property type="project" value="UniProtKB-EC"/>
</dbReference>
<dbReference type="PANTHER" id="PTHR42701:SF1">
    <property type="entry name" value="IMIDAZOLE GLYCEROL PHOSPHATE SYNTHASE SUBUNIT HISH"/>
    <property type="match status" value="1"/>
</dbReference>
<dbReference type="Pfam" id="PF00117">
    <property type="entry name" value="GATase"/>
    <property type="match status" value="1"/>
</dbReference>
<comment type="function">
    <text evidence="10">IGPS catalyzes the conversion of PRFAR and glutamine to IGP, AICAR and glutamate. The HisH subunit catalyzes the hydrolysis of glutamine to glutamate and ammonia as part of the synthesis of IGP and AICAR. The resulting ammonia molecule is channeled to the active site of HisF.</text>
</comment>
<keyword evidence="7 10" id="KW-0456">Lyase</keyword>
<dbReference type="Gene3D" id="3.40.50.880">
    <property type="match status" value="1"/>
</dbReference>
<feature type="active site" evidence="10 11">
    <location>
        <position position="187"/>
    </location>
</feature>
<protein>
    <recommendedName>
        <fullName evidence="10">Imidazole glycerol phosphate synthase subunit HisH</fullName>
        <ecNumber evidence="10">4.3.2.10</ecNumber>
    </recommendedName>
    <alternativeName>
        <fullName evidence="10">IGP synthase glutaminase subunit</fullName>
        <ecNumber evidence="10">3.5.1.2</ecNumber>
    </alternativeName>
    <alternativeName>
        <fullName evidence="10">IGP synthase subunit HisH</fullName>
    </alternativeName>
    <alternativeName>
        <fullName evidence="10">ImGP synthase subunit HisH</fullName>
        <shortName evidence="10">IGPS subunit HisH</shortName>
    </alternativeName>
</protein>
<evidence type="ECO:0000259" key="12">
    <source>
        <dbReference type="Pfam" id="PF00117"/>
    </source>
</evidence>
<sequence>MIAVVDYGMGNLYSVSKALERLEAPYIITEESHTLASADGLILPGVGSFKDAMAILREKNLDATLKQLVEGGKPLLGICLGMQLLFSESEENGVTQGLQLLPGKVRHFPGKTRAGIQYKVPHMGWNYLQYRQPTHVIVEGTDEGHAYFVHSYVVHADTAEVVVATADYDGDVPAVVGRNHIFGTQFHPEKSSTLGMQMLSNYVTYVKERQVQTSDSL</sequence>
<keyword evidence="4 10" id="KW-0378">Hydrolase</keyword>
<dbReference type="SUPFAM" id="SSF52317">
    <property type="entry name" value="Class I glutamine amidotransferase-like"/>
    <property type="match status" value="1"/>
</dbReference>
<comment type="catalytic activity">
    <reaction evidence="8 10">
        <text>5-[(5-phospho-1-deoxy-D-ribulos-1-ylimino)methylamino]-1-(5-phospho-beta-D-ribosyl)imidazole-4-carboxamide + L-glutamine = D-erythro-1-(imidazol-4-yl)glycerol 3-phosphate + 5-amino-1-(5-phospho-beta-D-ribosyl)imidazole-4-carboxamide + L-glutamate + H(+)</text>
        <dbReference type="Rhea" id="RHEA:24793"/>
        <dbReference type="ChEBI" id="CHEBI:15378"/>
        <dbReference type="ChEBI" id="CHEBI:29985"/>
        <dbReference type="ChEBI" id="CHEBI:58278"/>
        <dbReference type="ChEBI" id="CHEBI:58359"/>
        <dbReference type="ChEBI" id="CHEBI:58475"/>
        <dbReference type="ChEBI" id="CHEBI:58525"/>
        <dbReference type="EC" id="4.3.2.10"/>
    </reaction>
</comment>
<keyword evidence="14" id="KW-1185">Reference proteome</keyword>
<proteinExistence type="inferred from homology"/>
<evidence type="ECO:0000256" key="4">
    <source>
        <dbReference type="ARBA" id="ARBA00022801"/>
    </source>
</evidence>
<dbReference type="InterPro" id="IPR010139">
    <property type="entry name" value="Imidazole-glycPsynth_HisH"/>
</dbReference>
<dbReference type="InterPro" id="IPR017926">
    <property type="entry name" value="GATASE"/>
</dbReference>
<evidence type="ECO:0000313" key="13">
    <source>
        <dbReference type="EMBL" id="QDI91871.1"/>
    </source>
</evidence>
<dbReference type="PROSITE" id="PS51273">
    <property type="entry name" value="GATASE_TYPE_1"/>
    <property type="match status" value="1"/>
</dbReference>
<name>A0A514LKT3_9BACI</name>
<reference evidence="14" key="1">
    <citation type="submission" date="2019-01" db="EMBL/GenBank/DDBJ databases">
        <title>Genomic analysis of Salicibibacter sp. NKC3-5.</title>
        <authorList>
            <person name="Oh Y.J."/>
        </authorList>
    </citation>
    <scope>NUCLEOTIDE SEQUENCE [LARGE SCALE GENOMIC DNA]</scope>
    <source>
        <strain evidence="14">NKC3-5</strain>
    </source>
</reference>
<dbReference type="PANTHER" id="PTHR42701">
    <property type="entry name" value="IMIDAZOLE GLYCEROL PHOSPHATE SYNTHASE SUBUNIT HISH"/>
    <property type="match status" value="1"/>
</dbReference>